<feature type="transmembrane region" description="Helical" evidence="8">
    <location>
        <begin position="404"/>
        <end position="424"/>
    </location>
</feature>
<evidence type="ECO:0000256" key="9">
    <source>
        <dbReference type="SAM" id="SignalP"/>
    </source>
</evidence>
<gene>
    <name evidence="11" type="ORF">DWB85_05215</name>
</gene>
<dbReference type="PIRSF" id="PIRSF037714">
    <property type="entry name" value="TolR"/>
    <property type="match status" value="1"/>
</dbReference>
<feature type="coiled-coil region" evidence="7">
    <location>
        <begin position="26"/>
        <end position="110"/>
    </location>
</feature>
<comment type="subcellular location">
    <subcellularLocation>
        <location evidence="1">Cell membrane</location>
        <topology evidence="1">Multi-pass membrane protein</topology>
    </subcellularLocation>
    <subcellularLocation>
        <location evidence="6">Membrane</location>
        <topology evidence="6">Multi-pass membrane protein</topology>
    </subcellularLocation>
</comment>
<keyword evidence="12" id="KW-1185">Reference proteome</keyword>
<evidence type="ECO:0000259" key="10">
    <source>
        <dbReference type="Pfam" id="PF01618"/>
    </source>
</evidence>
<evidence type="ECO:0000256" key="4">
    <source>
        <dbReference type="ARBA" id="ARBA00022989"/>
    </source>
</evidence>
<dbReference type="PANTHER" id="PTHR30625:SF11">
    <property type="entry name" value="MOTA_TOLQ_EXBB PROTON CHANNEL DOMAIN-CONTAINING PROTEIN"/>
    <property type="match status" value="1"/>
</dbReference>
<feature type="domain" description="MotA/TolQ/ExbB proton channel" evidence="10">
    <location>
        <begin position="326"/>
        <end position="432"/>
    </location>
</feature>
<dbReference type="GO" id="GO:0017038">
    <property type="term" value="P:protein import"/>
    <property type="evidence" value="ECO:0007669"/>
    <property type="project" value="TreeGrafter"/>
</dbReference>
<organism evidence="11 12">
    <name type="scientific">Seongchinamella sediminis</name>
    <dbReference type="NCBI Taxonomy" id="2283635"/>
    <lineage>
        <taxon>Bacteria</taxon>
        <taxon>Pseudomonadati</taxon>
        <taxon>Pseudomonadota</taxon>
        <taxon>Gammaproteobacteria</taxon>
        <taxon>Cellvibrionales</taxon>
        <taxon>Halieaceae</taxon>
        <taxon>Seongchinamella</taxon>
    </lineage>
</organism>
<keyword evidence="6" id="KW-0653">Protein transport</keyword>
<keyword evidence="3 8" id="KW-0812">Transmembrane</keyword>
<evidence type="ECO:0000313" key="11">
    <source>
        <dbReference type="EMBL" id="RLQ22846.1"/>
    </source>
</evidence>
<evidence type="ECO:0000256" key="6">
    <source>
        <dbReference type="RuleBase" id="RU004057"/>
    </source>
</evidence>
<keyword evidence="2" id="KW-1003">Cell membrane</keyword>
<dbReference type="Proteomes" id="UP000265509">
    <property type="component" value="Unassembled WGS sequence"/>
</dbReference>
<evidence type="ECO:0000256" key="2">
    <source>
        <dbReference type="ARBA" id="ARBA00022475"/>
    </source>
</evidence>
<feature type="transmembrane region" description="Helical" evidence="8">
    <location>
        <begin position="270"/>
        <end position="294"/>
    </location>
</feature>
<dbReference type="EMBL" id="QRAN01000004">
    <property type="protein sequence ID" value="RLQ22846.1"/>
    <property type="molecule type" value="Genomic_DNA"/>
</dbReference>
<accession>A0A3L7E011</accession>
<name>A0A3L7E011_9GAMM</name>
<keyword evidence="6" id="KW-0813">Transport</keyword>
<evidence type="ECO:0000256" key="3">
    <source>
        <dbReference type="ARBA" id="ARBA00022692"/>
    </source>
</evidence>
<dbReference type="AlphaFoldDB" id="A0A3L7E011"/>
<keyword evidence="5 8" id="KW-0472">Membrane</keyword>
<evidence type="ECO:0000256" key="5">
    <source>
        <dbReference type="ARBA" id="ARBA00023136"/>
    </source>
</evidence>
<sequence length="448" mass="48985">MNRLLLLLASLCLAAASHAADAPQNLDQLLARVKQQQVEQRELNRQREQEFLADRQRQQQLLAAARAEFERQQQQNQPLLAITERKAAEIGRLEEELEQVTADMGDLSSTFREFAGDFSAVLRDSMLSAQLPQRLPQVEKLAAADGQVTIGEIQALWLLLQEDMIESGRISRFPAAVIDTRGAVREASVLRVGPFSAWDNGNFLRYVPETAELLTLSRQPPARFQRAARNFGGQGSGLYTLAIDPTRGSLLGMLSFTPDLRERIEQGGSIGLIIIGLGLAGLLLTLFRLSYLLVVDRRIRRQLREITSPRANNPLGRVLLAVQGLATEDDELLQLKLDEAVLAEIPALERGNSLIKLFAATSPLLGLLGTVTGMILTFQAISLFGTGDPKLMAGGISQALVTTVLGLVMAIPLLFGHSIVAYLARATVQRLDEQCAGALARSAEAKER</sequence>
<evidence type="ECO:0000256" key="1">
    <source>
        <dbReference type="ARBA" id="ARBA00004651"/>
    </source>
</evidence>
<evidence type="ECO:0000256" key="8">
    <source>
        <dbReference type="SAM" id="Phobius"/>
    </source>
</evidence>
<dbReference type="GO" id="GO:0005886">
    <property type="term" value="C:plasma membrane"/>
    <property type="evidence" value="ECO:0007669"/>
    <property type="project" value="UniProtKB-SubCell"/>
</dbReference>
<keyword evidence="7" id="KW-0175">Coiled coil</keyword>
<dbReference type="InterPro" id="IPR017270">
    <property type="entry name" value="MotA/TolQ/ExbB-rel"/>
</dbReference>
<protein>
    <recommendedName>
        <fullName evidence="10">MotA/TolQ/ExbB proton channel domain-containing protein</fullName>
    </recommendedName>
</protein>
<reference evidence="11 12" key="1">
    <citation type="submission" date="2018-07" db="EMBL/GenBank/DDBJ databases">
        <title>Halioglobus sp. genome submission.</title>
        <authorList>
            <person name="Ye M.-Q."/>
            <person name="Du Z.-J."/>
        </authorList>
    </citation>
    <scope>NUCLEOTIDE SEQUENCE [LARGE SCALE GENOMIC DNA]</scope>
    <source>
        <strain evidence="11 12">U0301</strain>
    </source>
</reference>
<evidence type="ECO:0000256" key="7">
    <source>
        <dbReference type="SAM" id="Coils"/>
    </source>
</evidence>
<proteinExistence type="inferred from homology"/>
<dbReference type="Pfam" id="PF01618">
    <property type="entry name" value="MotA_ExbB"/>
    <property type="match status" value="1"/>
</dbReference>
<dbReference type="InterPro" id="IPR050790">
    <property type="entry name" value="ExbB/TolQ_transport"/>
</dbReference>
<keyword evidence="9" id="KW-0732">Signal</keyword>
<feature type="signal peptide" evidence="9">
    <location>
        <begin position="1"/>
        <end position="19"/>
    </location>
</feature>
<dbReference type="InterPro" id="IPR002898">
    <property type="entry name" value="MotA_ExbB_proton_chnl"/>
</dbReference>
<comment type="similarity">
    <text evidence="6">Belongs to the exbB/tolQ family.</text>
</comment>
<dbReference type="RefSeq" id="WP_117953152.1">
    <property type="nucleotide sequence ID" value="NZ_QRAN01000004.1"/>
</dbReference>
<evidence type="ECO:0000313" key="12">
    <source>
        <dbReference type="Proteomes" id="UP000265509"/>
    </source>
</evidence>
<keyword evidence="4 8" id="KW-1133">Transmembrane helix</keyword>
<comment type="caution">
    <text evidence="11">The sequence shown here is derived from an EMBL/GenBank/DDBJ whole genome shotgun (WGS) entry which is preliminary data.</text>
</comment>
<feature type="chain" id="PRO_5018061608" description="MotA/TolQ/ExbB proton channel domain-containing protein" evidence="9">
    <location>
        <begin position="20"/>
        <end position="448"/>
    </location>
</feature>
<dbReference type="OrthoDB" id="4045at2"/>
<dbReference type="PANTHER" id="PTHR30625">
    <property type="entry name" value="PROTEIN TOLQ"/>
    <property type="match status" value="1"/>
</dbReference>
<feature type="transmembrane region" description="Helical" evidence="8">
    <location>
        <begin position="364"/>
        <end position="384"/>
    </location>
</feature>